<evidence type="ECO:0000313" key="2">
    <source>
        <dbReference type="Proteomes" id="UP001383192"/>
    </source>
</evidence>
<comment type="caution">
    <text evidence="1">The sequence shown here is derived from an EMBL/GenBank/DDBJ whole genome shotgun (WGS) entry which is preliminary data.</text>
</comment>
<sequence length="250" mass="27762">MGVVSTSHSLIVKSVAIGDHVYPLVPPRLVASVQRGKLRNKLPTPESIQPLPLNRWVHSPLSCYGIRSLNAQPQIHGKPRTGARTSKIDSAAWKVAMGRQSIPRQRLDTQYSPPFTCLETTSLFTGSLPTPGIESQTFRLETPQPTSCLDYCYRLFPIPCLFLSDPPPSRWRTPLSGMGVGSVNKKAYPVWDGVSLFLLWFSDLFTTPRVIMLEECVYSGLGELVKRYGRRGTVHLPTCVSTILVQYAPP</sequence>
<gene>
    <name evidence="1" type="ORF">VNI00_019179</name>
</gene>
<accession>A0AAW0AQG1</accession>
<protein>
    <submittedName>
        <fullName evidence="1">Uncharacterized protein</fullName>
    </submittedName>
</protein>
<name>A0AAW0AQG1_9AGAR</name>
<evidence type="ECO:0000313" key="1">
    <source>
        <dbReference type="EMBL" id="KAK7015169.1"/>
    </source>
</evidence>
<keyword evidence="2" id="KW-1185">Reference proteome</keyword>
<dbReference type="AlphaFoldDB" id="A0AAW0AQG1"/>
<organism evidence="1 2">
    <name type="scientific">Paramarasmius palmivorus</name>
    <dbReference type="NCBI Taxonomy" id="297713"/>
    <lineage>
        <taxon>Eukaryota</taxon>
        <taxon>Fungi</taxon>
        <taxon>Dikarya</taxon>
        <taxon>Basidiomycota</taxon>
        <taxon>Agaricomycotina</taxon>
        <taxon>Agaricomycetes</taxon>
        <taxon>Agaricomycetidae</taxon>
        <taxon>Agaricales</taxon>
        <taxon>Marasmiineae</taxon>
        <taxon>Marasmiaceae</taxon>
        <taxon>Paramarasmius</taxon>
    </lineage>
</organism>
<dbReference type="Proteomes" id="UP001383192">
    <property type="component" value="Unassembled WGS sequence"/>
</dbReference>
<dbReference type="EMBL" id="JAYKXP010000328">
    <property type="protein sequence ID" value="KAK7015169.1"/>
    <property type="molecule type" value="Genomic_DNA"/>
</dbReference>
<reference evidence="1 2" key="1">
    <citation type="submission" date="2024-01" db="EMBL/GenBank/DDBJ databases">
        <title>A draft genome for a cacao thread blight-causing isolate of Paramarasmius palmivorus.</title>
        <authorList>
            <person name="Baruah I.K."/>
            <person name="Bukari Y."/>
            <person name="Amoako-Attah I."/>
            <person name="Meinhardt L.W."/>
            <person name="Bailey B.A."/>
            <person name="Cohen S.P."/>
        </authorList>
    </citation>
    <scope>NUCLEOTIDE SEQUENCE [LARGE SCALE GENOMIC DNA]</scope>
    <source>
        <strain evidence="1 2">GH-12</strain>
    </source>
</reference>
<proteinExistence type="predicted"/>